<dbReference type="OrthoDB" id="3219854at2759"/>
<evidence type="ECO:0000313" key="3">
    <source>
        <dbReference type="Proteomes" id="UP000059188"/>
    </source>
</evidence>
<evidence type="ECO:0000313" key="2">
    <source>
        <dbReference type="EMBL" id="CEL60582.1"/>
    </source>
</evidence>
<protein>
    <submittedName>
        <fullName evidence="2">Uncharacterized protein</fullName>
    </submittedName>
</protein>
<dbReference type="Proteomes" id="UP000059188">
    <property type="component" value="Unassembled WGS sequence"/>
</dbReference>
<dbReference type="AlphaFoldDB" id="A0A0B7FWP2"/>
<gene>
    <name evidence="2" type="ORF">RSOLAG1IB_03820</name>
</gene>
<name>A0A0B7FWP2_THACB</name>
<keyword evidence="3" id="KW-1185">Reference proteome</keyword>
<proteinExistence type="predicted"/>
<evidence type="ECO:0000256" key="1">
    <source>
        <dbReference type="SAM" id="MobiDB-lite"/>
    </source>
</evidence>
<dbReference type="EMBL" id="LN679104">
    <property type="protein sequence ID" value="CEL60582.1"/>
    <property type="molecule type" value="Genomic_DNA"/>
</dbReference>
<organism evidence="2 3">
    <name type="scientific">Thanatephorus cucumeris (strain AG1-IB / isolate 7/3/14)</name>
    <name type="common">Lettuce bottom rot fungus</name>
    <name type="synonym">Rhizoctonia solani</name>
    <dbReference type="NCBI Taxonomy" id="1108050"/>
    <lineage>
        <taxon>Eukaryota</taxon>
        <taxon>Fungi</taxon>
        <taxon>Dikarya</taxon>
        <taxon>Basidiomycota</taxon>
        <taxon>Agaricomycotina</taxon>
        <taxon>Agaricomycetes</taxon>
        <taxon>Cantharellales</taxon>
        <taxon>Ceratobasidiaceae</taxon>
        <taxon>Rhizoctonia</taxon>
        <taxon>Rhizoctonia solani AG-1</taxon>
    </lineage>
</organism>
<feature type="compositionally biased region" description="Polar residues" evidence="1">
    <location>
        <begin position="185"/>
        <end position="200"/>
    </location>
</feature>
<accession>A0A0B7FWP2</accession>
<reference evidence="2 3" key="1">
    <citation type="submission" date="2014-11" db="EMBL/GenBank/DDBJ databases">
        <authorList>
            <person name="Wibberg Daniel"/>
        </authorList>
    </citation>
    <scope>NUCLEOTIDE SEQUENCE [LARGE SCALE GENOMIC DNA]</scope>
    <source>
        <strain evidence="2">Rhizoctonia solani AG1-IB 7/3/14</strain>
    </source>
</reference>
<feature type="region of interest" description="Disordered" evidence="1">
    <location>
        <begin position="177"/>
        <end position="203"/>
    </location>
</feature>
<sequence>MSPRRPAKAYGGRTLGRDDPVWQYYVKESSKHDGDMIEAWNKNMDVLLGHIRTWVETFPPIDNFVQDEKEQTKLQDCILSCFAKLARTIKIQWRPGRSPALTAQNTTNPSSPNAVPPEILAALGNLLLDDRELFEKFARHIVCKEDHPEKAEIDLANLAYWKDAILGLPGWSAQAPIPHAPNTAAGPSNSATTPNHSSQVAPADNHRVRELLFEFCDSLAGETEKTRLAALRDALRGTLNRLKKDTVVSILAPAGAQTRAQTA</sequence>